<evidence type="ECO:0000256" key="1">
    <source>
        <dbReference type="SAM" id="MobiDB-lite"/>
    </source>
</evidence>
<proteinExistence type="predicted"/>
<gene>
    <name evidence="3" type="ORF">R3P38DRAFT_2582264</name>
</gene>
<feature type="compositionally biased region" description="Basic residues" evidence="1">
    <location>
        <begin position="431"/>
        <end position="442"/>
    </location>
</feature>
<comment type="caution">
    <text evidence="3">The sequence shown here is derived from an EMBL/GenBank/DDBJ whole genome shotgun (WGS) entry which is preliminary data.</text>
</comment>
<reference evidence="3 4" key="1">
    <citation type="journal article" date="2024" name="J Genomics">
        <title>Draft genome sequencing and assembly of Favolaschia claudopus CIRM-BRFM 2984 isolated from oak limbs.</title>
        <authorList>
            <person name="Navarro D."/>
            <person name="Drula E."/>
            <person name="Chaduli D."/>
            <person name="Cazenave R."/>
            <person name="Ahrendt S."/>
            <person name="Wang J."/>
            <person name="Lipzen A."/>
            <person name="Daum C."/>
            <person name="Barry K."/>
            <person name="Grigoriev I.V."/>
            <person name="Favel A."/>
            <person name="Rosso M.N."/>
            <person name="Martin F."/>
        </authorList>
    </citation>
    <scope>NUCLEOTIDE SEQUENCE [LARGE SCALE GENOMIC DNA]</scope>
    <source>
        <strain evidence="3 4">CIRM-BRFM 2984</strain>
    </source>
</reference>
<dbReference type="Pfam" id="PF20231">
    <property type="entry name" value="DUF6589"/>
    <property type="match status" value="1"/>
</dbReference>
<evidence type="ECO:0000259" key="2">
    <source>
        <dbReference type="Pfam" id="PF20231"/>
    </source>
</evidence>
<dbReference type="PROSITE" id="PS51257">
    <property type="entry name" value="PROKAR_LIPOPROTEIN"/>
    <property type="match status" value="1"/>
</dbReference>
<name>A0AAV9ZAW5_9AGAR</name>
<organism evidence="3 4">
    <name type="scientific">Favolaschia claudopus</name>
    <dbReference type="NCBI Taxonomy" id="2862362"/>
    <lineage>
        <taxon>Eukaryota</taxon>
        <taxon>Fungi</taxon>
        <taxon>Dikarya</taxon>
        <taxon>Basidiomycota</taxon>
        <taxon>Agaricomycotina</taxon>
        <taxon>Agaricomycetes</taxon>
        <taxon>Agaricomycetidae</taxon>
        <taxon>Agaricales</taxon>
        <taxon>Marasmiineae</taxon>
        <taxon>Mycenaceae</taxon>
        <taxon>Favolaschia</taxon>
    </lineage>
</organism>
<feature type="region of interest" description="Disordered" evidence="1">
    <location>
        <begin position="660"/>
        <end position="703"/>
    </location>
</feature>
<dbReference type="AlphaFoldDB" id="A0AAV9ZAW5"/>
<sequence>MLLFFRYRYAVAVPTFIGIFLFACNAHRDIFGLLSRIGLSISYRKVLDILQVLAMDSEVQLRAYGAVARLSQPMFLLLFDNVNKMQRAWQQVLGRTDTVTSGTAATLIALEDVTEDAIDSRPVLKNIAEKKRLNLTGVGAGTAVMAWTKHIPSLHRHRSAITEKFRTTLAKHRLRLRKSVIHPMRTTDIDEAQTVGVAAELHNLVVDQLQILGHWLDCCMIMICGDQLSIDRVRKIKTYMDKADTSFDRHEWALPVIQLWHLKWNWQKAIFRLHWYEPTGKGIFGLHHDVKLLARTKFNHTKCDFYPAHHILEDRFEALMLDALRIICEEKTGVIHPPKTALTDGLELYFSDKNNGALKDITFEELDRISRLVYRRYMCNDAYEDAQGFYPRDSSIHGPPVAVVPQPPPDVNGGEDSDGGSQPVYLESHANKKGKGSRSHKAKATEVENFSGGDQSFSTTLNFIRMTFWYLEMCAAVADGDIGRVFEVIKVLRFSFWGAGSTNYGNELLELACNFLYEYPRALQFAIFNNYLVNTVGWIGHWLELDLLQEHLNFWIKRLFNSKSHSFDSKHLSEAVSLNIHGISTVRERVPGIFGFKKNGGGHKKSDTTNDLNALGVHYHEDRIMQYIPGRNGHVVPNEFFAGYEILEGGKLDEFLERTTKDGCGVQPEDTSRVNDEDRLPANPITSGSQGFPSLSEFTTGNL</sequence>
<evidence type="ECO:0000313" key="3">
    <source>
        <dbReference type="EMBL" id="KAK6977142.1"/>
    </source>
</evidence>
<feature type="region of interest" description="Disordered" evidence="1">
    <location>
        <begin position="397"/>
        <end position="447"/>
    </location>
</feature>
<protein>
    <recommendedName>
        <fullName evidence="2">DUF6589 domain-containing protein</fullName>
    </recommendedName>
</protein>
<feature type="compositionally biased region" description="Polar residues" evidence="1">
    <location>
        <begin position="684"/>
        <end position="703"/>
    </location>
</feature>
<feature type="domain" description="DUF6589" evidence="2">
    <location>
        <begin position="134"/>
        <end position="603"/>
    </location>
</feature>
<evidence type="ECO:0000313" key="4">
    <source>
        <dbReference type="Proteomes" id="UP001362999"/>
    </source>
</evidence>
<accession>A0AAV9ZAW5</accession>
<dbReference type="EMBL" id="JAWWNJ010000172">
    <property type="protein sequence ID" value="KAK6977142.1"/>
    <property type="molecule type" value="Genomic_DNA"/>
</dbReference>
<keyword evidence="4" id="KW-1185">Reference proteome</keyword>
<feature type="compositionally biased region" description="Basic and acidic residues" evidence="1">
    <location>
        <begin position="670"/>
        <end position="680"/>
    </location>
</feature>
<dbReference type="InterPro" id="IPR046496">
    <property type="entry name" value="DUF6589"/>
</dbReference>
<dbReference type="Proteomes" id="UP001362999">
    <property type="component" value="Unassembled WGS sequence"/>
</dbReference>